<accession>A0AAW3JWN8</accession>
<evidence type="ECO:0000256" key="1">
    <source>
        <dbReference type="ARBA" id="ARBA00022490"/>
    </source>
</evidence>
<dbReference type="Gene3D" id="3.30.450.40">
    <property type="match status" value="1"/>
</dbReference>
<evidence type="ECO:0000313" key="9">
    <source>
        <dbReference type="EMBL" id="KQC86721.1"/>
    </source>
</evidence>
<keyword evidence="5" id="KW-0804">Transcription</keyword>
<dbReference type="Gene3D" id="1.10.10.10">
    <property type="entry name" value="Winged helix-like DNA-binding domain superfamily/Winged helix DNA-binding domain"/>
    <property type="match status" value="1"/>
</dbReference>
<feature type="domain" description="Global transcriptional regulator CodY C-terminal" evidence="8">
    <location>
        <begin position="198"/>
        <end position="250"/>
    </location>
</feature>
<protein>
    <recommendedName>
        <fullName evidence="6">Global transcriptional regulator CodY</fullName>
    </recommendedName>
</protein>
<evidence type="ECO:0000256" key="4">
    <source>
        <dbReference type="ARBA" id="ARBA00023125"/>
    </source>
</evidence>
<dbReference type="InterPro" id="IPR010312">
    <property type="entry name" value="Transc_reg_CodY_N"/>
</dbReference>
<evidence type="ECO:0000259" key="8">
    <source>
        <dbReference type="Pfam" id="PF08222"/>
    </source>
</evidence>
<dbReference type="GO" id="GO:0005525">
    <property type="term" value="F:GTP binding"/>
    <property type="evidence" value="ECO:0007669"/>
    <property type="project" value="InterPro"/>
</dbReference>
<dbReference type="RefSeq" id="WP_055942573.1">
    <property type="nucleotide sequence ID" value="NZ_JAQDCV010000001.1"/>
</dbReference>
<dbReference type="SUPFAM" id="SSF46785">
    <property type="entry name" value="Winged helix' DNA-binding domain"/>
    <property type="match status" value="1"/>
</dbReference>
<dbReference type="GO" id="GO:0003677">
    <property type="term" value="F:DNA binding"/>
    <property type="evidence" value="ECO:0007669"/>
    <property type="project" value="UniProtKB-KW"/>
</dbReference>
<keyword evidence="4" id="KW-0238">DNA-binding</keyword>
<organism evidence="9 10">
    <name type="scientific">Butyribacter intestini</name>
    <dbReference type="NCBI Taxonomy" id="1703332"/>
    <lineage>
        <taxon>Bacteria</taxon>
        <taxon>Bacillati</taxon>
        <taxon>Bacillota</taxon>
        <taxon>Clostridia</taxon>
        <taxon>Lachnospirales</taxon>
        <taxon>Lachnospiraceae</taxon>
        <taxon>Butyribacter</taxon>
    </lineage>
</organism>
<dbReference type="GO" id="GO:0003700">
    <property type="term" value="F:DNA-binding transcription factor activity"/>
    <property type="evidence" value="ECO:0007669"/>
    <property type="project" value="InterPro"/>
</dbReference>
<dbReference type="InterPro" id="IPR013198">
    <property type="entry name" value="GTP_trans_reg_CodY_C"/>
</dbReference>
<evidence type="ECO:0000256" key="6">
    <source>
        <dbReference type="ARBA" id="ARBA00034538"/>
    </source>
</evidence>
<dbReference type="InterPro" id="IPR029016">
    <property type="entry name" value="GAF-like_dom_sf"/>
</dbReference>
<keyword evidence="1" id="KW-0963">Cytoplasm</keyword>
<dbReference type="EMBL" id="LLKB01000001">
    <property type="protein sequence ID" value="KQC86721.1"/>
    <property type="molecule type" value="Genomic_DNA"/>
</dbReference>
<evidence type="ECO:0000313" key="10">
    <source>
        <dbReference type="Proteomes" id="UP000050833"/>
    </source>
</evidence>
<feature type="domain" description="Global transcriptional regulator CodY N-terminal" evidence="7">
    <location>
        <begin position="4"/>
        <end position="176"/>
    </location>
</feature>
<evidence type="ECO:0000259" key="7">
    <source>
        <dbReference type="Pfam" id="PF06018"/>
    </source>
</evidence>
<sequence length="257" mass="28833">MSLELLDKTRKINKLLTEQESDKIDFRQFCNVLSNELNVNVLLTSKKGKVLGLKECQGIEEFPKIKDIGYGDYIDSAIRDRFMNILSTKENVNLLTIGLECDNILEYRAMIAPVCMSGKRLGTLFVYRKNNDFSIDDIILTEYGATVIGLAMQRAESEENSEEHHKEHDIYAAIKTLSKLEAHAMMYVLAELGEEKKGILITSRLADKVGITRSVIVNALKKCESAGIIETKSSGMKGTTIHIVNDLLCEDIIARNI</sequence>
<keyword evidence="10" id="KW-1185">Reference proteome</keyword>
<dbReference type="InterPro" id="IPR036390">
    <property type="entry name" value="WH_DNA-bd_sf"/>
</dbReference>
<name>A0AAW3JWN8_9FIRM</name>
<evidence type="ECO:0000256" key="2">
    <source>
        <dbReference type="ARBA" id="ARBA00022491"/>
    </source>
</evidence>
<dbReference type="PANTHER" id="PTHR40062:SF1">
    <property type="entry name" value="GLOBAL TRANSCRIPTIONAL REGULATOR CODY"/>
    <property type="match status" value="1"/>
</dbReference>
<keyword evidence="3" id="KW-0805">Transcription regulation</keyword>
<dbReference type="Pfam" id="PF08222">
    <property type="entry name" value="HTH_CodY"/>
    <property type="match status" value="1"/>
</dbReference>
<dbReference type="InterPro" id="IPR036388">
    <property type="entry name" value="WH-like_DNA-bd_sf"/>
</dbReference>
<dbReference type="PANTHER" id="PTHR40062">
    <property type="entry name" value="GTP-SENSING TRANSCRIPTIONAL PLEIOTROPIC REPRESSOR CODY"/>
    <property type="match status" value="1"/>
</dbReference>
<proteinExistence type="predicted"/>
<dbReference type="InterPro" id="IPR014154">
    <property type="entry name" value="CodY"/>
</dbReference>
<gene>
    <name evidence="9" type="ORF">APZ18_06030</name>
</gene>
<dbReference type="AlphaFoldDB" id="A0AAW3JWN8"/>
<reference evidence="9 10" key="1">
    <citation type="submission" date="2015-10" db="EMBL/GenBank/DDBJ databases">
        <title>Butyribacter intestini gen. nov., sp. nov., a butyric acid-producing bacterium of the family Lachnospiraceae isolated from the human faeces.</title>
        <authorList>
            <person name="Zou Y."/>
            <person name="Xue W."/>
            <person name="Luo G."/>
            <person name="Lv M."/>
        </authorList>
    </citation>
    <scope>NUCLEOTIDE SEQUENCE [LARGE SCALE GENOMIC DNA]</scope>
    <source>
        <strain evidence="9 10">TF01-11</strain>
    </source>
</reference>
<dbReference type="Pfam" id="PF06018">
    <property type="entry name" value="CodY"/>
    <property type="match status" value="1"/>
</dbReference>
<dbReference type="Proteomes" id="UP000050833">
    <property type="component" value="Unassembled WGS sequence"/>
</dbReference>
<evidence type="ECO:0000256" key="3">
    <source>
        <dbReference type="ARBA" id="ARBA00023015"/>
    </source>
</evidence>
<comment type="caution">
    <text evidence="9">The sequence shown here is derived from an EMBL/GenBank/DDBJ whole genome shotgun (WGS) entry which is preliminary data.</text>
</comment>
<evidence type="ECO:0000256" key="5">
    <source>
        <dbReference type="ARBA" id="ARBA00023163"/>
    </source>
</evidence>
<keyword evidence="2" id="KW-0678">Repressor</keyword>
<dbReference type="GO" id="GO:0045892">
    <property type="term" value="P:negative regulation of DNA-templated transcription"/>
    <property type="evidence" value="ECO:0007669"/>
    <property type="project" value="InterPro"/>
</dbReference>